<name>C1BE35_RHOOB</name>
<gene>
    <name evidence="2" type="ordered locus">ROP_pROB02-02310</name>
</gene>
<evidence type="ECO:0000313" key="2">
    <source>
        <dbReference type="EMBL" id="BAH47238.1"/>
    </source>
</evidence>
<evidence type="ECO:0000313" key="3">
    <source>
        <dbReference type="Proteomes" id="UP000002212"/>
    </source>
</evidence>
<dbReference type="KEGG" id="rop:ROP_pROB02-02310"/>
<proteinExistence type="predicted"/>
<dbReference type="Proteomes" id="UP000002212">
    <property type="component" value="Plasmid pROB02"/>
</dbReference>
<protein>
    <submittedName>
        <fullName evidence="2">Uncharacterized protein</fullName>
    </submittedName>
</protein>
<dbReference type="HOGENOM" id="CLU_1041608_0_0_11"/>
<geneLocation type="plasmid" evidence="2 3">
    <name>pROB02</name>
</geneLocation>
<keyword evidence="2" id="KW-0614">Plasmid</keyword>
<dbReference type="OrthoDB" id="4464987at2"/>
<reference evidence="2 3" key="2">
    <citation type="submission" date="2009-03" db="EMBL/GenBank/DDBJ databases">
        <title>Comparison of the complete genome sequences of Rhodococcus erythropolis PR4 and Rhodococcus opacus B4.</title>
        <authorList>
            <person name="Takarada H."/>
            <person name="Sekine M."/>
            <person name="Hosoyama A."/>
            <person name="Yamada R."/>
            <person name="Fujisawa T."/>
            <person name="Omata S."/>
            <person name="Shimizu A."/>
            <person name="Tsukatani N."/>
            <person name="Tanikawa S."/>
            <person name="Fujita N."/>
            <person name="Harayama S."/>
        </authorList>
    </citation>
    <scope>NUCLEOTIDE SEQUENCE [LARGE SCALE GENOMIC DNA]</scope>
    <source>
        <strain evidence="2 3">B4</strain>
        <plasmid evidence="2 3">pROB02</plasmid>
    </source>
</reference>
<dbReference type="EMBL" id="AP011117">
    <property type="protein sequence ID" value="BAH47238.1"/>
    <property type="molecule type" value="Genomic_DNA"/>
</dbReference>
<accession>C1BE35</accession>
<sequence length="267" mass="28673">MYARLCRSGRGAGELAGAVVRLWEVSGSERVVMFDIDGGLADLSKFAHILAGDSAASRRRAWQRFFEHVGQAAVVEPGRDLVEAVAGLGFVPVYSTTRPVSCAGQTRLWLGEHGFPQGRALLCRSRDDVRPAVEVKAGHCRAVGRWLSAFVDDESEVVDALRSRGVHAHSFDGLSELGVRELRTTLSAGTGATLPVVGRADRAATIAVVSAPQTRHDKAGNGLSRCAGRAEPRRNYAGGAPRTRRRSCVAVWPGSRRAARPARLTLR</sequence>
<dbReference type="InterPro" id="IPR036412">
    <property type="entry name" value="HAD-like_sf"/>
</dbReference>
<feature type="region of interest" description="Disordered" evidence="1">
    <location>
        <begin position="212"/>
        <end position="242"/>
    </location>
</feature>
<dbReference type="AlphaFoldDB" id="C1BE35"/>
<organism evidence="2 3">
    <name type="scientific">Rhodococcus opacus (strain B4)</name>
    <dbReference type="NCBI Taxonomy" id="632772"/>
    <lineage>
        <taxon>Bacteria</taxon>
        <taxon>Bacillati</taxon>
        <taxon>Actinomycetota</taxon>
        <taxon>Actinomycetes</taxon>
        <taxon>Mycobacteriales</taxon>
        <taxon>Nocardiaceae</taxon>
        <taxon>Rhodococcus</taxon>
    </lineage>
</organism>
<reference evidence="2 3" key="1">
    <citation type="journal article" date="2005" name="J. Biosci. Bioeng.">
        <title>Isolation and characterization of benzene-tolerant Rhodococcus opacus strains.</title>
        <authorList>
            <person name="Na K.S."/>
            <person name="Kuroda A."/>
            <person name="Takiguchi N."/>
            <person name="Ikeda T."/>
            <person name="Ohtake H."/>
            <person name="Kato J."/>
        </authorList>
    </citation>
    <scope>NUCLEOTIDE SEQUENCE [LARGE SCALE GENOMIC DNA]</scope>
    <source>
        <strain evidence="2 3">B4</strain>
        <plasmid evidence="2">pROB02</plasmid>
    </source>
</reference>
<evidence type="ECO:0000256" key="1">
    <source>
        <dbReference type="SAM" id="MobiDB-lite"/>
    </source>
</evidence>
<dbReference type="PATRIC" id="fig|632772.20.peg.8615"/>
<dbReference type="Gene3D" id="3.40.50.1000">
    <property type="entry name" value="HAD superfamily/HAD-like"/>
    <property type="match status" value="1"/>
</dbReference>
<dbReference type="InterPro" id="IPR023214">
    <property type="entry name" value="HAD_sf"/>
</dbReference>
<dbReference type="SUPFAM" id="SSF56784">
    <property type="entry name" value="HAD-like"/>
    <property type="match status" value="1"/>
</dbReference>